<comment type="subcellular location">
    <subcellularLocation>
        <location evidence="5">Cell membrane</location>
        <topology evidence="5">Peripheral membrane protein</topology>
        <orientation evidence="5">Cytoplasmic side</orientation>
    </subcellularLocation>
    <text evidence="5">Localizes to the Z ring in an FtsZ-dependent manner. Targeted to the membrane through a conserved C-terminal amphipathic helix.</text>
</comment>
<dbReference type="NCBIfam" id="TIGR01174">
    <property type="entry name" value="ftsA"/>
    <property type="match status" value="1"/>
</dbReference>
<accession>A0A2M8G1C7</accession>
<dbReference type="GO" id="GO:0009898">
    <property type="term" value="C:cytoplasmic side of plasma membrane"/>
    <property type="evidence" value="ECO:0007669"/>
    <property type="project" value="UniProtKB-UniRule"/>
</dbReference>
<comment type="subunit">
    <text evidence="5">Self-interacts. Interacts with FtsZ.</text>
</comment>
<dbReference type="SUPFAM" id="SSF53067">
    <property type="entry name" value="Actin-like ATPase domain"/>
    <property type="match status" value="2"/>
</dbReference>
<evidence type="ECO:0000313" key="9">
    <source>
        <dbReference type="Proteomes" id="UP000229674"/>
    </source>
</evidence>
<dbReference type="PANTHER" id="PTHR32432">
    <property type="entry name" value="CELL DIVISION PROTEIN FTSA-RELATED"/>
    <property type="match status" value="1"/>
</dbReference>
<evidence type="ECO:0000259" key="7">
    <source>
        <dbReference type="SMART" id="SM00842"/>
    </source>
</evidence>
<dbReference type="EMBL" id="PFQX01000024">
    <property type="protein sequence ID" value="PJC65457.1"/>
    <property type="molecule type" value="Genomic_DNA"/>
</dbReference>
<dbReference type="SMART" id="SM00842">
    <property type="entry name" value="FtsA"/>
    <property type="match status" value="1"/>
</dbReference>
<gene>
    <name evidence="5 8" type="primary">ftsA</name>
    <name evidence="8" type="ORF">CO020_00560</name>
</gene>
<dbReference type="AlphaFoldDB" id="A0A2M8G1C7"/>
<feature type="domain" description="SHS2" evidence="7">
    <location>
        <begin position="6"/>
        <end position="194"/>
    </location>
</feature>
<dbReference type="CDD" id="cd24048">
    <property type="entry name" value="ASKHA_NBD_FtsA"/>
    <property type="match status" value="1"/>
</dbReference>
<comment type="caution">
    <text evidence="8">The sequence shown here is derived from an EMBL/GenBank/DDBJ whole genome shotgun (WGS) entry which is preliminary data.</text>
</comment>
<dbReference type="InterPro" id="IPR020823">
    <property type="entry name" value="Cell_div_FtsA"/>
</dbReference>
<dbReference type="PANTHER" id="PTHR32432:SF4">
    <property type="entry name" value="CELL DIVISION PROTEIN FTSA"/>
    <property type="match status" value="1"/>
</dbReference>
<keyword evidence="1 5" id="KW-1003">Cell membrane</keyword>
<dbReference type="InterPro" id="IPR003494">
    <property type="entry name" value="SHS2_FtsA"/>
</dbReference>
<dbReference type="InterPro" id="IPR050696">
    <property type="entry name" value="FtsA/MreB"/>
</dbReference>
<dbReference type="GO" id="GO:0043093">
    <property type="term" value="P:FtsZ-dependent cytokinesis"/>
    <property type="evidence" value="ECO:0007669"/>
    <property type="project" value="UniProtKB-UniRule"/>
</dbReference>
<sequence length="407" mass="43235">MAQEQVLGLDIGSSGVKAVIGEVVGPDKIKLYSGFLKPSKGVRRGIVVDMEEAAGVITSVLQEVKSYSKAALRNIYLAVGSSDVRAQMSHGIVAVSRANAEIYKDDVSRVIQASEAINLPSNRLLLHTITREFIVDDIGDIRDPMGMVGTRLEVISMIIDAFQPAVRNLMKCVELSGGSVSGVIFTPLASAIAVLTKNQKELGVVLIDIGYGTTGMAVYEENKLLHTKTFPVGAGHVTNDLAIALKIPVEAAERLKLSYGYALAREVSGKETIDLKKVDASLRGAPSRKFIAEVIEARLSEICGLVNAELRSIDRAVKLPAGAVIVGGGAKLPGIADLLRSELKLSAQVGLPQPSVFEATSPYTAELLESPEGTAALGLIRWSGELNPRKASLKGGVVAKFLRNFLP</sequence>
<dbReference type="Pfam" id="PF14450">
    <property type="entry name" value="FtsA"/>
    <property type="match status" value="1"/>
</dbReference>
<protein>
    <recommendedName>
        <fullName evidence="5 6">Cell division protein FtsA</fullName>
    </recommendedName>
</protein>
<evidence type="ECO:0000256" key="1">
    <source>
        <dbReference type="ARBA" id="ARBA00022475"/>
    </source>
</evidence>
<keyword evidence="4 5" id="KW-0131">Cell cycle</keyword>
<reference evidence="9" key="1">
    <citation type="submission" date="2017-09" db="EMBL/GenBank/DDBJ databases">
        <title>Depth-based differentiation of microbial function through sediment-hosted aquifers and enrichment of novel symbionts in the deep terrestrial subsurface.</title>
        <authorList>
            <person name="Probst A.J."/>
            <person name="Ladd B."/>
            <person name="Jarett J.K."/>
            <person name="Geller-Mcgrath D.E."/>
            <person name="Sieber C.M.K."/>
            <person name="Emerson J.B."/>
            <person name="Anantharaman K."/>
            <person name="Thomas B.C."/>
            <person name="Malmstrom R."/>
            <person name="Stieglmeier M."/>
            <person name="Klingl A."/>
            <person name="Woyke T."/>
            <person name="Ryan C.M."/>
            <person name="Banfield J.F."/>
        </authorList>
    </citation>
    <scope>NUCLEOTIDE SEQUENCE [LARGE SCALE GENOMIC DNA]</scope>
</reference>
<dbReference type="PIRSF" id="PIRSF003101">
    <property type="entry name" value="FtsA"/>
    <property type="match status" value="1"/>
</dbReference>
<dbReference type="InterPro" id="IPR043129">
    <property type="entry name" value="ATPase_NBD"/>
</dbReference>
<name>A0A2M8G1C7_9BACT</name>
<evidence type="ECO:0000256" key="6">
    <source>
        <dbReference type="PIRNR" id="PIRNR003101"/>
    </source>
</evidence>
<keyword evidence="3 5" id="KW-0472">Membrane</keyword>
<dbReference type="HAMAP" id="MF_02033">
    <property type="entry name" value="FtsA"/>
    <property type="match status" value="1"/>
</dbReference>
<dbReference type="GO" id="GO:0032153">
    <property type="term" value="C:cell division site"/>
    <property type="evidence" value="ECO:0007669"/>
    <property type="project" value="UniProtKB-UniRule"/>
</dbReference>
<dbReference type="Proteomes" id="UP000229674">
    <property type="component" value="Unassembled WGS sequence"/>
</dbReference>
<dbReference type="Pfam" id="PF02491">
    <property type="entry name" value="SHS2_FTSA"/>
    <property type="match status" value="1"/>
</dbReference>
<evidence type="ECO:0000313" key="8">
    <source>
        <dbReference type="EMBL" id="PJC65457.1"/>
    </source>
</evidence>
<comment type="function">
    <text evidence="5 6">Cell division protein that is involved in the assembly of the Z ring. May serve as a membrane anchor for the Z ring.</text>
</comment>
<dbReference type="Gene3D" id="3.30.420.40">
    <property type="match status" value="2"/>
</dbReference>
<organism evidence="8 9">
    <name type="scientific">Candidatus Colwellbacteria bacterium CG_4_9_14_0_2_um_filter_50_12</name>
    <dbReference type="NCBI Taxonomy" id="1974538"/>
    <lineage>
        <taxon>Bacteria</taxon>
        <taxon>Candidatus Colwelliibacteriota</taxon>
    </lineage>
</organism>
<evidence type="ECO:0000256" key="4">
    <source>
        <dbReference type="ARBA" id="ARBA00023306"/>
    </source>
</evidence>
<evidence type="ECO:0000256" key="3">
    <source>
        <dbReference type="ARBA" id="ARBA00023136"/>
    </source>
</evidence>
<evidence type="ECO:0000256" key="5">
    <source>
        <dbReference type="HAMAP-Rule" id="MF_02033"/>
    </source>
</evidence>
<keyword evidence="2 5" id="KW-0132">Cell division</keyword>
<evidence type="ECO:0000256" key="2">
    <source>
        <dbReference type="ARBA" id="ARBA00022618"/>
    </source>
</evidence>
<comment type="similarity">
    <text evidence="5 6">Belongs to the FtsA/MreB family.</text>
</comment>
<proteinExistence type="inferred from homology"/>